<dbReference type="RefSeq" id="WP_013656329.1">
    <property type="nucleotide sequence ID" value="NC_015275.1"/>
</dbReference>
<dbReference type="eggNOG" id="COG2071">
    <property type="taxonomic scope" value="Bacteria"/>
</dbReference>
<dbReference type="PANTHER" id="PTHR43235">
    <property type="entry name" value="GLUTAMINE AMIDOTRANSFERASE PB2B2.05-RELATED"/>
    <property type="match status" value="1"/>
</dbReference>
<dbReference type="KEGG" id="cle:Clole_1304"/>
<keyword evidence="2" id="KW-1185">Reference proteome</keyword>
<accession>F2JHD2</accession>
<dbReference type="SUPFAM" id="SSF52317">
    <property type="entry name" value="Class I glutamine amidotransferase-like"/>
    <property type="match status" value="1"/>
</dbReference>
<reference evidence="1 2" key="1">
    <citation type="journal article" date="2011" name="J. Bacteriol.">
        <title>Complete genome sequence of the cellulose-degrading bacterium Cellulosilyticum lentocellum.</title>
        <authorList>
            <consortium name="US DOE Joint Genome Institute"/>
            <person name="Miller D.A."/>
            <person name="Suen G."/>
            <person name="Bruce D."/>
            <person name="Copeland A."/>
            <person name="Cheng J.F."/>
            <person name="Detter C."/>
            <person name="Goodwin L.A."/>
            <person name="Han C.S."/>
            <person name="Hauser L.J."/>
            <person name="Land M.L."/>
            <person name="Lapidus A."/>
            <person name="Lucas S."/>
            <person name="Meincke L."/>
            <person name="Pitluck S."/>
            <person name="Tapia R."/>
            <person name="Teshima H."/>
            <person name="Woyke T."/>
            <person name="Fox B.G."/>
            <person name="Angert E.R."/>
            <person name="Currie C.R."/>
        </authorList>
    </citation>
    <scope>NUCLEOTIDE SEQUENCE [LARGE SCALE GENOMIC DNA]</scope>
    <source>
        <strain evidence="2">ATCC 49066 / DSM 5427 / NCIMB 11756 / RHM5</strain>
    </source>
</reference>
<evidence type="ECO:0000313" key="1">
    <source>
        <dbReference type="EMBL" id="ADZ83030.1"/>
    </source>
</evidence>
<name>F2JHD2_CELLD</name>
<organism evidence="1 2">
    <name type="scientific">Cellulosilyticum lentocellum (strain ATCC 49066 / DSM 5427 / NCIMB 11756 / RHM5)</name>
    <name type="common">Clostridium lentocellum</name>
    <dbReference type="NCBI Taxonomy" id="642492"/>
    <lineage>
        <taxon>Bacteria</taxon>
        <taxon>Bacillati</taxon>
        <taxon>Bacillota</taxon>
        <taxon>Clostridia</taxon>
        <taxon>Lachnospirales</taxon>
        <taxon>Cellulosilyticaceae</taxon>
        <taxon>Cellulosilyticum</taxon>
    </lineage>
</organism>
<dbReference type="InterPro" id="IPR044668">
    <property type="entry name" value="PuuD-like"/>
</dbReference>
<dbReference type="Proteomes" id="UP000008467">
    <property type="component" value="Chromosome"/>
</dbReference>
<protein>
    <submittedName>
        <fullName evidence="1">Peptidase C26</fullName>
    </submittedName>
</protein>
<dbReference type="FunFam" id="3.40.50.880:FF:000030">
    <property type="entry name" value="Gamma-glutamyl-gamma-aminobutyrate hydrolase PuuD"/>
    <property type="match status" value="1"/>
</dbReference>
<dbReference type="GO" id="GO:0016811">
    <property type="term" value="F:hydrolase activity, acting on carbon-nitrogen (but not peptide) bonds, in linear amides"/>
    <property type="evidence" value="ECO:0007669"/>
    <property type="project" value="InterPro"/>
</dbReference>
<dbReference type="STRING" id="642492.Clole_1304"/>
<dbReference type="Pfam" id="PF07722">
    <property type="entry name" value="Peptidase_C26"/>
    <property type="match status" value="1"/>
</dbReference>
<dbReference type="GO" id="GO:0005829">
    <property type="term" value="C:cytosol"/>
    <property type="evidence" value="ECO:0007669"/>
    <property type="project" value="TreeGrafter"/>
</dbReference>
<dbReference type="HOGENOM" id="CLU_030756_2_1_9"/>
<dbReference type="AlphaFoldDB" id="F2JHD2"/>
<dbReference type="InterPro" id="IPR011697">
    <property type="entry name" value="Peptidase_C26"/>
</dbReference>
<dbReference type="CDD" id="cd01745">
    <property type="entry name" value="GATase1_2"/>
    <property type="match status" value="1"/>
</dbReference>
<proteinExistence type="predicted"/>
<evidence type="ECO:0000313" key="2">
    <source>
        <dbReference type="Proteomes" id="UP000008467"/>
    </source>
</evidence>
<dbReference type="PROSITE" id="PS51273">
    <property type="entry name" value="GATASE_TYPE_1"/>
    <property type="match status" value="1"/>
</dbReference>
<dbReference type="PANTHER" id="PTHR43235:SF1">
    <property type="entry name" value="GLUTAMINE AMIDOTRANSFERASE PB2B2.05-RELATED"/>
    <property type="match status" value="1"/>
</dbReference>
<dbReference type="Gene3D" id="3.40.50.880">
    <property type="match status" value="1"/>
</dbReference>
<dbReference type="InterPro" id="IPR029062">
    <property type="entry name" value="Class_I_gatase-like"/>
</dbReference>
<sequence>MKPLIGITTAYEKRAIRDYESLSYNYIRAVQLAGGLPILIPTLLYEEMDRYLDLIDGLILSGGDDIDPALYGEEPILELGDVCPERDLFEMKFFDKALERKVPILGICRGFQIMNVALGGTLYQDIKVQQGSGFNHLNLVDPVDTLEHEVTLEQNSKLYQMMGKDRLMVNSLHHQAVNKVGENLKVVGFSSDHIVEALEYEGESFMLGVQWHPEDLVVKDNYFLELFKAFIEEVKNKMILD</sequence>
<dbReference type="EMBL" id="CP002582">
    <property type="protein sequence ID" value="ADZ83030.1"/>
    <property type="molecule type" value="Genomic_DNA"/>
</dbReference>
<gene>
    <name evidence="1" type="ordered locus">Clole_1304</name>
</gene>